<keyword evidence="2" id="KW-1185">Reference proteome</keyword>
<name>A0A125T1W1_9SPHI</name>
<organism evidence="1 2">
    <name type="scientific">Mucilaginibacter gotjawali</name>
    <dbReference type="NCBI Taxonomy" id="1550579"/>
    <lineage>
        <taxon>Bacteria</taxon>
        <taxon>Pseudomonadati</taxon>
        <taxon>Bacteroidota</taxon>
        <taxon>Sphingobacteriia</taxon>
        <taxon>Sphingobacteriales</taxon>
        <taxon>Sphingobacteriaceae</taxon>
        <taxon>Mucilaginibacter</taxon>
    </lineage>
</organism>
<protein>
    <submittedName>
        <fullName evidence="1">Uncharacterized protein</fullName>
    </submittedName>
</protein>
<sequence length="104" mass="11021">MKTKLIGLLAIIIAVSASAFTAPKKVNNFTSYKWFLITDGVAVGAQVPQADATYIQDSTTPPTESGCSGTTNQCVSGFLASQVNGSNQLKDNHQMPAQQSQEQN</sequence>
<gene>
    <name evidence="1" type="ORF">MgSA37_00085</name>
</gene>
<dbReference type="RefSeq" id="WP_096349312.1">
    <property type="nucleotide sequence ID" value="NZ_AP017313.1"/>
</dbReference>
<dbReference type="Proteomes" id="UP000218263">
    <property type="component" value="Chromosome"/>
</dbReference>
<dbReference type="KEGG" id="mgot:MgSA37_00085"/>
<dbReference type="EMBL" id="AP017313">
    <property type="protein sequence ID" value="BAU51936.1"/>
    <property type="molecule type" value="Genomic_DNA"/>
</dbReference>
<reference evidence="1 2" key="1">
    <citation type="submission" date="2015-12" db="EMBL/GenBank/DDBJ databases">
        <title>Genome sequence of Mucilaginibacter gotjawali.</title>
        <authorList>
            <person name="Lee J.S."/>
            <person name="Lee K.C."/>
            <person name="Kim K.K."/>
            <person name="Lee B.W."/>
        </authorList>
    </citation>
    <scope>NUCLEOTIDE SEQUENCE [LARGE SCALE GENOMIC DNA]</scope>
    <source>
        <strain evidence="1 2">SA3-7</strain>
    </source>
</reference>
<dbReference type="OrthoDB" id="714339at2"/>
<accession>A0A125T1W1</accession>
<evidence type="ECO:0000313" key="2">
    <source>
        <dbReference type="Proteomes" id="UP000218263"/>
    </source>
</evidence>
<dbReference type="AlphaFoldDB" id="A0A125T1W1"/>
<evidence type="ECO:0000313" key="1">
    <source>
        <dbReference type="EMBL" id="BAU51936.1"/>
    </source>
</evidence>
<proteinExistence type="predicted"/>